<feature type="region of interest" description="Disordered" evidence="1">
    <location>
        <begin position="157"/>
        <end position="202"/>
    </location>
</feature>
<keyword evidence="3" id="KW-1185">Reference proteome</keyword>
<evidence type="ECO:0000313" key="2">
    <source>
        <dbReference type="EMBL" id="EEH53716.1"/>
    </source>
</evidence>
<dbReference type="KEGG" id="mpp:MICPUCDRAFT_70073"/>
<dbReference type="EMBL" id="GG663745">
    <property type="protein sequence ID" value="EEH53716.1"/>
    <property type="molecule type" value="Genomic_DNA"/>
</dbReference>
<dbReference type="GeneID" id="9687444"/>
<dbReference type="OrthoDB" id="548744at2759"/>
<gene>
    <name evidence="2" type="ORF">MICPUCDRAFT_70073</name>
</gene>
<name>C1N202_MICPC</name>
<dbReference type="PANTHER" id="PTHR31563:SF10">
    <property type="entry name" value="ION CHANNEL POLLUX-RELATED"/>
    <property type="match status" value="1"/>
</dbReference>
<reference evidence="2 3" key="1">
    <citation type="journal article" date="2009" name="Science">
        <title>Green evolution and dynamic adaptations revealed by genomes of the marine picoeukaryotes Micromonas.</title>
        <authorList>
            <person name="Worden A.Z."/>
            <person name="Lee J.H."/>
            <person name="Mock T."/>
            <person name="Rouze P."/>
            <person name="Simmons M.P."/>
            <person name="Aerts A.L."/>
            <person name="Allen A.E."/>
            <person name="Cuvelier M.L."/>
            <person name="Derelle E."/>
            <person name="Everett M.V."/>
            <person name="Foulon E."/>
            <person name="Grimwood J."/>
            <person name="Gundlach H."/>
            <person name="Henrissat B."/>
            <person name="Napoli C."/>
            <person name="McDonald S.M."/>
            <person name="Parker M.S."/>
            <person name="Rombauts S."/>
            <person name="Salamov A."/>
            <person name="Von Dassow P."/>
            <person name="Badger J.H."/>
            <person name="Coutinho P.M."/>
            <person name="Demir E."/>
            <person name="Dubchak I."/>
            <person name="Gentemann C."/>
            <person name="Eikrem W."/>
            <person name="Gready J.E."/>
            <person name="John U."/>
            <person name="Lanier W."/>
            <person name="Lindquist E.A."/>
            <person name="Lucas S."/>
            <person name="Mayer K.F."/>
            <person name="Moreau H."/>
            <person name="Not F."/>
            <person name="Otillar R."/>
            <person name="Panaud O."/>
            <person name="Pangilinan J."/>
            <person name="Paulsen I."/>
            <person name="Piegu B."/>
            <person name="Poliakov A."/>
            <person name="Robbens S."/>
            <person name="Schmutz J."/>
            <person name="Toulza E."/>
            <person name="Wyss T."/>
            <person name="Zelensky A."/>
            <person name="Zhou K."/>
            <person name="Armbrust E.V."/>
            <person name="Bhattacharya D."/>
            <person name="Goodenough U.W."/>
            <person name="Van de Peer Y."/>
            <person name="Grigoriev I.V."/>
        </authorList>
    </citation>
    <scope>NUCLEOTIDE SEQUENCE [LARGE SCALE GENOMIC DNA]</scope>
    <source>
        <strain evidence="2 3">CCMP1545</strain>
    </source>
</reference>
<feature type="compositionally biased region" description="Basic and acidic residues" evidence="1">
    <location>
        <begin position="166"/>
        <end position="196"/>
    </location>
</feature>
<dbReference type="AlphaFoldDB" id="C1N202"/>
<dbReference type="InterPro" id="IPR044849">
    <property type="entry name" value="CASTOR/POLLUX/SYM8-like"/>
</dbReference>
<protein>
    <submittedName>
        <fullName evidence="2">Predicted protein</fullName>
    </submittedName>
</protein>
<organism evidence="3">
    <name type="scientific">Micromonas pusilla (strain CCMP1545)</name>
    <name type="common">Picoplanktonic green alga</name>
    <dbReference type="NCBI Taxonomy" id="564608"/>
    <lineage>
        <taxon>Eukaryota</taxon>
        <taxon>Viridiplantae</taxon>
        <taxon>Chlorophyta</taxon>
        <taxon>Mamiellophyceae</taxon>
        <taxon>Mamiellales</taxon>
        <taxon>Mamiellaceae</taxon>
        <taxon>Micromonas</taxon>
    </lineage>
</organism>
<dbReference type="PANTHER" id="PTHR31563">
    <property type="entry name" value="ION CHANNEL POLLUX-RELATED"/>
    <property type="match status" value="1"/>
</dbReference>
<sequence length="202" mass="21938">MPRLVATMKTSSGEHTLRRIYESIGHDLDLDLVMSNDLIGGALAQVAACSNLATLFDALLIDDETYEVYLRDGTSALGAPDARTGAAATWGEICERAREQSELALGILTRDGDVVLSPAKADVVEVNDGDQIIVLAEEIDFVPWRARGDDAQLATATAAAGRRGKRETTRNERSKAREERKREAAERRRARMEGKKATAVAV</sequence>
<dbReference type="GO" id="GO:0006811">
    <property type="term" value="P:monoatomic ion transport"/>
    <property type="evidence" value="ECO:0007669"/>
    <property type="project" value="InterPro"/>
</dbReference>
<dbReference type="Proteomes" id="UP000001876">
    <property type="component" value="Unassembled WGS sequence"/>
</dbReference>
<proteinExistence type="predicted"/>
<evidence type="ECO:0000256" key="1">
    <source>
        <dbReference type="SAM" id="MobiDB-lite"/>
    </source>
</evidence>
<evidence type="ECO:0000313" key="3">
    <source>
        <dbReference type="Proteomes" id="UP000001876"/>
    </source>
</evidence>
<dbReference type="RefSeq" id="XP_003062004.1">
    <property type="nucleotide sequence ID" value="XM_003061958.1"/>
</dbReference>
<accession>C1N202</accession>